<proteinExistence type="predicted"/>
<keyword evidence="2" id="KW-0378">Hydrolase</keyword>
<accession>A0A1I6MZ68</accession>
<dbReference type="Gene3D" id="2.60.40.1120">
    <property type="entry name" value="Carboxypeptidase-like, regulatory domain"/>
    <property type="match status" value="1"/>
</dbReference>
<organism evidence="2 3">
    <name type="scientific">Granulicella pectinivorans</name>
    <dbReference type="NCBI Taxonomy" id="474950"/>
    <lineage>
        <taxon>Bacteria</taxon>
        <taxon>Pseudomonadati</taxon>
        <taxon>Acidobacteriota</taxon>
        <taxon>Terriglobia</taxon>
        <taxon>Terriglobales</taxon>
        <taxon>Acidobacteriaceae</taxon>
        <taxon>Granulicella</taxon>
    </lineage>
</organism>
<sequence>MMRAGWFGAWVLAAILTGWQVQAQDLPVAPGTTGSVRGIITDTDEAVVAGGQITLEESIPKTETPKINKAERVAVSDNEGSFLFADVAPGRYRITIRAKGFAEWKIEDVDVTAGNETALPKISLGVEALDTTVNAIFREDLAEKQISVEMKQRILGVLPNFYVSYVSDAQPLTRKQKFKLAAHVTVDPVTFFTTGVAAGIEQWQGDFSGYGQEFSGYAKRYGASYTDRVSSTFFGAALLPSLLHQDPRYFYKGHGSVTKRALYAISTVVICKGDNGKWQPNYSNVGGNLAAGLLSTTYYPHSEQHSVQITVVNTLIGTSTGAIGTLFQEFMLKHLTHGVPPPTP</sequence>
<dbReference type="InterPro" id="IPR013784">
    <property type="entry name" value="Carb-bd-like_fold"/>
</dbReference>
<reference evidence="2 3" key="1">
    <citation type="submission" date="2016-10" db="EMBL/GenBank/DDBJ databases">
        <authorList>
            <person name="de Groot N.N."/>
        </authorList>
    </citation>
    <scope>NUCLEOTIDE SEQUENCE [LARGE SCALE GENOMIC DNA]</scope>
    <source>
        <strain evidence="2 3">DSM 21001</strain>
    </source>
</reference>
<keyword evidence="1" id="KW-0732">Signal</keyword>
<dbReference type="GO" id="GO:0004180">
    <property type="term" value="F:carboxypeptidase activity"/>
    <property type="evidence" value="ECO:0007669"/>
    <property type="project" value="UniProtKB-KW"/>
</dbReference>
<protein>
    <submittedName>
        <fullName evidence="2">Carboxypeptidase regulatory-like domain-containing protein</fullName>
    </submittedName>
</protein>
<dbReference type="SUPFAM" id="SSF49452">
    <property type="entry name" value="Starch-binding domain-like"/>
    <property type="match status" value="1"/>
</dbReference>
<dbReference type="AlphaFoldDB" id="A0A1I6MZ68"/>
<evidence type="ECO:0000256" key="1">
    <source>
        <dbReference type="SAM" id="SignalP"/>
    </source>
</evidence>
<feature type="chain" id="PRO_5011601834" evidence="1">
    <location>
        <begin position="24"/>
        <end position="344"/>
    </location>
</feature>
<feature type="signal peptide" evidence="1">
    <location>
        <begin position="1"/>
        <end position="23"/>
    </location>
</feature>
<keyword evidence="3" id="KW-1185">Reference proteome</keyword>
<evidence type="ECO:0000313" key="2">
    <source>
        <dbReference type="EMBL" id="SFS20891.1"/>
    </source>
</evidence>
<keyword evidence="2" id="KW-0121">Carboxypeptidase</keyword>
<dbReference type="Pfam" id="PF13620">
    <property type="entry name" value="CarboxypepD_reg"/>
    <property type="match status" value="1"/>
</dbReference>
<gene>
    <name evidence="2" type="ORF">SAMN05421771_3934</name>
</gene>
<evidence type="ECO:0000313" key="3">
    <source>
        <dbReference type="Proteomes" id="UP000199024"/>
    </source>
</evidence>
<dbReference type="EMBL" id="FOZL01000002">
    <property type="protein sequence ID" value="SFS20891.1"/>
    <property type="molecule type" value="Genomic_DNA"/>
</dbReference>
<dbReference type="Proteomes" id="UP000199024">
    <property type="component" value="Unassembled WGS sequence"/>
</dbReference>
<dbReference type="GO" id="GO:0030246">
    <property type="term" value="F:carbohydrate binding"/>
    <property type="evidence" value="ECO:0007669"/>
    <property type="project" value="InterPro"/>
</dbReference>
<name>A0A1I6MZ68_9BACT</name>
<keyword evidence="2" id="KW-0645">Protease</keyword>
<dbReference type="OrthoDB" id="115803at2"/>